<dbReference type="InterPro" id="IPR032675">
    <property type="entry name" value="LRR_dom_sf"/>
</dbReference>
<evidence type="ECO:0000259" key="2">
    <source>
        <dbReference type="PROSITE" id="PS50181"/>
    </source>
</evidence>
<dbReference type="SUPFAM" id="SSF81383">
    <property type="entry name" value="F-box domain"/>
    <property type="match status" value="4"/>
</dbReference>
<evidence type="ECO:0000313" key="4">
    <source>
        <dbReference type="Proteomes" id="UP000032180"/>
    </source>
</evidence>
<keyword evidence="4" id="KW-1185">Reference proteome</keyword>
<dbReference type="Pfam" id="PF13516">
    <property type="entry name" value="LRR_6"/>
    <property type="match status" value="1"/>
</dbReference>
<dbReference type="Gene3D" id="1.20.1280.50">
    <property type="match status" value="4"/>
</dbReference>
<dbReference type="PANTHER" id="PTHR38926:SF49">
    <property type="entry name" value="F-BOX DOMAIN-CONTAINING PROTEIN"/>
    <property type="match status" value="1"/>
</dbReference>
<dbReference type="eggNOG" id="KOG1947">
    <property type="taxonomic scope" value="Eukaryota"/>
</dbReference>
<dbReference type="PROSITE" id="PS50181">
    <property type="entry name" value="FBOX"/>
    <property type="match status" value="2"/>
</dbReference>
<dbReference type="AlphaFoldDB" id="A0A0D9X588"/>
<name>A0A0D9X588_9ORYZ</name>
<dbReference type="Gramene" id="LPERR08G05210.1">
    <property type="protein sequence ID" value="LPERR08G05210.1"/>
    <property type="gene ID" value="LPERR08G05210"/>
</dbReference>
<dbReference type="InterPro" id="IPR006553">
    <property type="entry name" value="Leu-rich_rpt_Cys-con_subtyp"/>
</dbReference>
<proteinExistence type="predicted"/>
<dbReference type="InterPro" id="IPR001810">
    <property type="entry name" value="F-box_dom"/>
</dbReference>
<dbReference type="Gene3D" id="3.80.10.10">
    <property type="entry name" value="Ribonuclease Inhibitor"/>
    <property type="match status" value="4"/>
</dbReference>
<accession>A0A0D9X588</accession>
<evidence type="ECO:0000313" key="3">
    <source>
        <dbReference type="EnsemblPlants" id="LPERR08G05210.1"/>
    </source>
</evidence>
<dbReference type="Proteomes" id="UP000032180">
    <property type="component" value="Chromosome 8"/>
</dbReference>
<dbReference type="InterPro" id="IPR001611">
    <property type="entry name" value="Leu-rich_rpt"/>
</dbReference>
<reference evidence="3 4" key="1">
    <citation type="submission" date="2012-08" db="EMBL/GenBank/DDBJ databases">
        <title>Oryza genome evolution.</title>
        <authorList>
            <person name="Wing R.A."/>
        </authorList>
    </citation>
    <scope>NUCLEOTIDE SEQUENCE</scope>
</reference>
<feature type="compositionally biased region" description="Basic and acidic residues" evidence="1">
    <location>
        <begin position="979"/>
        <end position="989"/>
    </location>
</feature>
<evidence type="ECO:0000256" key="1">
    <source>
        <dbReference type="SAM" id="MobiDB-lite"/>
    </source>
</evidence>
<protein>
    <recommendedName>
        <fullName evidence="2">F-box domain-containing protein</fullName>
    </recommendedName>
</protein>
<dbReference type="InterPro" id="IPR036047">
    <property type="entry name" value="F-box-like_dom_sf"/>
</dbReference>
<sequence>MLYGMDRYHLTTSISRRLRNGAAVTFHDHVTVFNSIQWPPERDWSDLPTDLLCSVFRRLGHFELLTGGAAATCRSWRRAARGEPELWRRVDEREFGKYYWRVRRMAAKRVIVGDLHTLTRAAVKFSGGQCEAYRGEFVDDDLLPFLSEKEVLEVIASSCPQLKHFGHTEVRLRWYTYDNPEILDDRAAMAISRMTELRSLQLSCHNLTNEGLAMIIDNCPHLENLDIRLSSIIDIDATMRAKYYHMIKTKKLKMYMVNSEYDLELMPDKPVSMCSTCLRMPYDIDDEGFSDYNCDIVSDDDDDDDDDASYYLSQSDETNFEECDGRLNKSIHRAHRQKRKENKIKEREEENRRACLNLSPRRVQRHGLPAGEGLVGGSELPMDAILQILHKLDHVNILMGAGLACRSWRAAARDEPSLWRRINMRGFANLPWRLRRDSGVIGEFLRSAPCLRSLRLISCFWVTEQGVAAIIKKCPLLETLDTPGCERIDRHADTLRAKELISIRAVHGWRWICREDDKDFTGPPCRGTCCYWLCGGCCCSDSNDDDNGQLDEYDDLLSLLGYGRYFYGIHETEFDDDQDYRMIDKGDRRDWADGLLMDVITHILGKLDTVELLLGGTAAACRSWRRAARDEPSLWHRCYPFSAPSLKSLRLTLCHDISSEAFAAAISKFHLLEELEVSSCQRIEHNGLPELVAKSCPKIKHFRYTRARQSYSGYNISNPVNDRGALAIASMRELRSLHLFRDNLTNQGLMAILDNCPYLESLDLRICGNLTMDATLEARCSMIKTKSIHQCNPDDEDEDFQQGSPVNFCSPDMDSDSDLGDILGIEEYDDQYDCFYTVPLAVFHDMYFPEEPVPDAILQILHKLDHVDILMGAGLACRSWRAAARDEPSLWRRIDMRGFARLPWEMRRGRGAVGEMAREAVRRSAGQCEAFWSKKCGDDDVLTFLAEHQDEYGDLLDLLEYGDYFYGIHESEFDDDQDYRMIDKGDRSPTRGVPQHGFSAAAGNRLAGLPMRGHDHPSVPQAGPH</sequence>
<dbReference type="FunFam" id="1.20.1280.50:FF:000037">
    <property type="entry name" value="F-box protein SKIP19"/>
    <property type="match status" value="2"/>
</dbReference>
<dbReference type="SMART" id="SM00256">
    <property type="entry name" value="FBOX"/>
    <property type="match status" value="4"/>
</dbReference>
<reference evidence="3" key="3">
    <citation type="submission" date="2015-04" db="UniProtKB">
        <authorList>
            <consortium name="EnsemblPlants"/>
        </authorList>
    </citation>
    <scope>IDENTIFICATION</scope>
</reference>
<reference evidence="4" key="2">
    <citation type="submission" date="2013-12" db="EMBL/GenBank/DDBJ databases">
        <authorList>
            <person name="Yu Y."/>
            <person name="Lee S."/>
            <person name="de Baynast K."/>
            <person name="Wissotski M."/>
            <person name="Liu L."/>
            <person name="Talag J."/>
            <person name="Goicoechea J."/>
            <person name="Angelova A."/>
            <person name="Jetty R."/>
            <person name="Kudrna D."/>
            <person name="Golser W."/>
            <person name="Rivera L."/>
            <person name="Zhang J."/>
            <person name="Wing R."/>
        </authorList>
    </citation>
    <scope>NUCLEOTIDE SEQUENCE</scope>
</reference>
<organism evidence="3 4">
    <name type="scientific">Leersia perrieri</name>
    <dbReference type="NCBI Taxonomy" id="77586"/>
    <lineage>
        <taxon>Eukaryota</taxon>
        <taxon>Viridiplantae</taxon>
        <taxon>Streptophyta</taxon>
        <taxon>Embryophyta</taxon>
        <taxon>Tracheophyta</taxon>
        <taxon>Spermatophyta</taxon>
        <taxon>Magnoliopsida</taxon>
        <taxon>Liliopsida</taxon>
        <taxon>Poales</taxon>
        <taxon>Poaceae</taxon>
        <taxon>BOP clade</taxon>
        <taxon>Oryzoideae</taxon>
        <taxon>Oryzeae</taxon>
        <taxon>Oryzinae</taxon>
        <taxon>Leersia</taxon>
    </lineage>
</organism>
<dbReference type="PANTHER" id="PTHR38926">
    <property type="entry name" value="F-BOX DOMAIN CONTAINING PROTEIN, EXPRESSED"/>
    <property type="match status" value="1"/>
</dbReference>
<dbReference type="HOGENOM" id="CLU_295326_0_0_1"/>
<feature type="domain" description="F-box" evidence="2">
    <location>
        <begin position="41"/>
        <end position="90"/>
    </location>
</feature>
<dbReference type="SMART" id="SM00367">
    <property type="entry name" value="LRR_CC"/>
    <property type="match status" value="6"/>
</dbReference>
<feature type="region of interest" description="Disordered" evidence="1">
    <location>
        <begin position="979"/>
        <end position="998"/>
    </location>
</feature>
<dbReference type="STRING" id="77586.A0A0D9X588"/>
<dbReference type="SUPFAM" id="SSF52047">
    <property type="entry name" value="RNI-like"/>
    <property type="match status" value="1"/>
</dbReference>
<dbReference type="Pfam" id="PF12937">
    <property type="entry name" value="F-box-like"/>
    <property type="match status" value="4"/>
</dbReference>
<dbReference type="EnsemblPlants" id="LPERR08G05210.1">
    <property type="protein sequence ID" value="LPERR08G05210.1"/>
    <property type="gene ID" value="LPERR08G05210"/>
</dbReference>
<feature type="domain" description="F-box" evidence="2">
    <location>
        <begin position="374"/>
        <end position="422"/>
    </location>
</feature>